<keyword evidence="4 16" id="KW-0515">Mutator protein</keyword>
<evidence type="ECO:0000256" key="13">
    <source>
        <dbReference type="ARBA" id="ARBA00023125"/>
    </source>
</evidence>
<dbReference type="HAMAP" id="MF_01113">
    <property type="entry name" value="DNApol_IV"/>
    <property type="match status" value="1"/>
</dbReference>
<dbReference type="Proteomes" id="UP000297986">
    <property type="component" value="Unassembled WGS sequence"/>
</dbReference>
<evidence type="ECO:0000256" key="9">
    <source>
        <dbReference type="ARBA" id="ARBA00022723"/>
    </source>
</evidence>
<dbReference type="InterPro" id="IPR036775">
    <property type="entry name" value="DNA_pol_Y-fam_lit_finger_sf"/>
</dbReference>
<evidence type="ECO:0000256" key="10">
    <source>
        <dbReference type="ARBA" id="ARBA00022763"/>
    </source>
</evidence>
<dbReference type="InterPro" id="IPR050116">
    <property type="entry name" value="DNA_polymerase-Y"/>
</dbReference>
<dbReference type="Gene3D" id="1.10.150.20">
    <property type="entry name" value="5' to 3' exonuclease, C-terminal subdomain"/>
    <property type="match status" value="1"/>
</dbReference>
<dbReference type="Pfam" id="PF11799">
    <property type="entry name" value="IMS_C"/>
    <property type="match status" value="1"/>
</dbReference>
<feature type="domain" description="UmuC" evidence="17">
    <location>
        <begin position="14"/>
        <end position="198"/>
    </location>
</feature>
<dbReference type="SUPFAM" id="SSF100879">
    <property type="entry name" value="Lesion bypass DNA polymerase (Y-family), little finger domain"/>
    <property type="match status" value="1"/>
</dbReference>
<dbReference type="FunFam" id="3.30.1490.100:FF:000004">
    <property type="entry name" value="DNA polymerase IV"/>
    <property type="match status" value="1"/>
</dbReference>
<evidence type="ECO:0000256" key="7">
    <source>
        <dbReference type="ARBA" id="ARBA00022695"/>
    </source>
</evidence>
<keyword evidence="11 16" id="KW-0460">Magnesium</keyword>
<dbReference type="GO" id="GO:0042276">
    <property type="term" value="P:error-prone translesion synthesis"/>
    <property type="evidence" value="ECO:0007669"/>
    <property type="project" value="TreeGrafter"/>
</dbReference>
<keyword evidence="10 16" id="KW-0227">DNA damage</keyword>
<comment type="similarity">
    <text evidence="2 16">Belongs to the DNA polymerase type-Y family.</text>
</comment>
<dbReference type="GO" id="GO:0006281">
    <property type="term" value="P:DNA repair"/>
    <property type="evidence" value="ECO:0007669"/>
    <property type="project" value="UniProtKB-UniRule"/>
</dbReference>
<evidence type="ECO:0000256" key="11">
    <source>
        <dbReference type="ARBA" id="ARBA00022842"/>
    </source>
</evidence>
<gene>
    <name evidence="16 18" type="primary">dinB</name>
    <name evidence="18" type="ORF">E5S68_06670</name>
</gene>
<dbReference type="SUPFAM" id="SSF56672">
    <property type="entry name" value="DNA/RNA polymerases"/>
    <property type="match status" value="1"/>
</dbReference>
<keyword evidence="6 16" id="KW-0808">Transferase</keyword>
<dbReference type="EMBL" id="SRRP01000001">
    <property type="protein sequence ID" value="TGN92594.1"/>
    <property type="molecule type" value="Genomic_DNA"/>
</dbReference>
<dbReference type="NCBIfam" id="NF010731">
    <property type="entry name" value="PRK14133.1"/>
    <property type="match status" value="1"/>
</dbReference>
<evidence type="ECO:0000256" key="2">
    <source>
        <dbReference type="ARBA" id="ARBA00010945"/>
    </source>
</evidence>
<accession>A0A4Z1E0M7</accession>
<keyword evidence="14 16" id="KW-0234">DNA repair</keyword>
<feature type="active site" evidence="16">
    <location>
        <position position="117"/>
    </location>
</feature>
<keyword evidence="13 16" id="KW-0238">DNA-binding</keyword>
<proteinExistence type="inferred from homology"/>
<dbReference type="GO" id="GO:0003887">
    <property type="term" value="F:DNA-directed DNA polymerase activity"/>
    <property type="evidence" value="ECO:0007669"/>
    <property type="project" value="UniProtKB-UniRule"/>
</dbReference>
<comment type="subunit">
    <text evidence="3 16">Monomer.</text>
</comment>
<keyword evidence="7 16" id="KW-0548">Nucleotidyltransferase</keyword>
<dbReference type="PANTHER" id="PTHR11076">
    <property type="entry name" value="DNA REPAIR POLYMERASE UMUC / TRANSFERASE FAMILY MEMBER"/>
    <property type="match status" value="1"/>
</dbReference>
<dbReference type="AlphaFoldDB" id="A0A4Z1E0M7"/>
<keyword evidence="8 16" id="KW-0235">DNA replication</keyword>
<dbReference type="NCBIfam" id="NF002677">
    <property type="entry name" value="PRK02406.1"/>
    <property type="match status" value="1"/>
</dbReference>
<dbReference type="GO" id="GO:0003684">
    <property type="term" value="F:damaged DNA binding"/>
    <property type="evidence" value="ECO:0007669"/>
    <property type="project" value="InterPro"/>
</dbReference>
<name>A0A4Z1E0M7_9STRE</name>
<dbReference type="GO" id="GO:0006261">
    <property type="term" value="P:DNA-templated DNA replication"/>
    <property type="evidence" value="ECO:0007669"/>
    <property type="project" value="UniProtKB-UniRule"/>
</dbReference>
<dbReference type="GO" id="GO:0009432">
    <property type="term" value="P:SOS response"/>
    <property type="evidence" value="ECO:0007669"/>
    <property type="project" value="TreeGrafter"/>
</dbReference>
<evidence type="ECO:0000256" key="6">
    <source>
        <dbReference type="ARBA" id="ARBA00022679"/>
    </source>
</evidence>
<dbReference type="InterPro" id="IPR022880">
    <property type="entry name" value="DNApol_IV"/>
</dbReference>
<dbReference type="Pfam" id="PF00817">
    <property type="entry name" value="IMS"/>
    <property type="match status" value="1"/>
</dbReference>
<evidence type="ECO:0000256" key="5">
    <source>
        <dbReference type="ARBA" id="ARBA00022490"/>
    </source>
</evidence>
<dbReference type="GO" id="GO:0005829">
    <property type="term" value="C:cytosol"/>
    <property type="evidence" value="ECO:0007669"/>
    <property type="project" value="TreeGrafter"/>
</dbReference>
<evidence type="ECO:0000256" key="8">
    <source>
        <dbReference type="ARBA" id="ARBA00022705"/>
    </source>
</evidence>
<evidence type="ECO:0000256" key="1">
    <source>
        <dbReference type="ARBA" id="ARBA00004496"/>
    </source>
</evidence>
<dbReference type="Gene3D" id="3.40.1170.60">
    <property type="match status" value="1"/>
</dbReference>
<comment type="function">
    <text evidence="16">Poorly processive, error-prone DNA polymerase involved in untargeted mutagenesis. Copies undamaged DNA at stalled replication forks, which arise in vivo from mismatched or misaligned primer ends. These misaligned primers can be extended by PolIV. Exhibits no 3'-5' exonuclease (proofreading) activity. May be involved in translesional synthesis, in conjunction with the beta clamp from PolIII.</text>
</comment>
<dbReference type="PANTHER" id="PTHR11076:SF33">
    <property type="entry name" value="DNA POLYMERASE KAPPA"/>
    <property type="match status" value="1"/>
</dbReference>
<dbReference type="CDD" id="cd03586">
    <property type="entry name" value="PolY_Pol_IV_kappa"/>
    <property type="match status" value="1"/>
</dbReference>
<dbReference type="InterPro" id="IPR017961">
    <property type="entry name" value="DNA_pol_Y-fam_little_finger"/>
</dbReference>
<keyword evidence="9 16" id="KW-0479">Metal-binding</keyword>
<organism evidence="18 19">
    <name type="scientific">Streptococcus rubneri</name>
    <dbReference type="NCBI Taxonomy" id="1234680"/>
    <lineage>
        <taxon>Bacteria</taxon>
        <taxon>Bacillati</taxon>
        <taxon>Bacillota</taxon>
        <taxon>Bacilli</taxon>
        <taxon>Lactobacillales</taxon>
        <taxon>Streptococcaceae</taxon>
        <taxon>Streptococcus</taxon>
    </lineage>
</organism>
<dbReference type="Gene3D" id="3.30.70.270">
    <property type="match status" value="1"/>
</dbReference>
<evidence type="ECO:0000256" key="14">
    <source>
        <dbReference type="ARBA" id="ARBA00023204"/>
    </source>
</evidence>
<dbReference type="FunFam" id="3.40.1170.60:FF:000001">
    <property type="entry name" value="DNA polymerase IV"/>
    <property type="match status" value="1"/>
</dbReference>
<evidence type="ECO:0000256" key="3">
    <source>
        <dbReference type="ARBA" id="ARBA00011245"/>
    </source>
</evidence>
<keyword evidence="5 16" id="KW-0963">Cytoplasm</keyword>
<dbReference type="InterPro" id="IPR043128">
    <property type="entry name" value="Rev_trsase/Diguanyl_cyclase"/>
</dbReference>
<comment type="subcellular location">
    <subcellularLocation>
        <location evidence="1 16">Cytoplasm</location>
    </subcellularLocation>
</comment>
<dbReference type="InterPro" id="IPR043502">
    <property type="entry name" value="DNA/RNA_pol_sf"/>
</dbReference>
<dbReference type="InterPro" id="IPR024728">
    <property type="entry name" value="PolY_HhH_motif"/>
</dbReference>
<reference evidence="18 19" key="1">
    <citation type="submission" date="2019-04" db="EMBL/GenBank/DDBJ databases">
        <title>Genome sequencing of Streptococcus rubneri DSM 26920(T).</title>
        <authorList>
            <person name="Kook J.-K."/>
            <person name="Park S.-N."/>
            <person name="Lim Y.K."/>
        </authorList>
    </citation>
    <scope>NUCLEOTIDE SEQUENCE [LARGE SCALE GENOMIC DNA]</scope>
    <source>
        <strain evidence="18 19">DSM 26920</strain>
    </source>
</reference>
<keyword evidence="19" id="KW-1185">Reference proteome</keyword>
<dbReference type="InterPro" id="IPR001126">
    <property type="entry name" value="UmuC"/>
</dbReference>
<protein>
    <recommendedName>
        <fullName evidence="16">DNA polymerase IV</fullName>
        <shortName evidence="16">Pol IV</shortName>
        <ecNumber evidence="16">2.7.7.7</ecNumber>
    </recommendedName>
</protein>
<evidence type="ECO:0000256" key="15">
    <source>
        <dbReference type="ARBA" id="ARBA00049244"/>
    </source>
</evidence>
<feature type="site" description="Substrate discrimination" evidence="16">
    <location>
        <position position="23"/>
    </location>
</feature>
<comment type="cofactor">
    <cofactor evidence="16">
        <name>Mg(2+)</name>
        <dbReference type="ChEBI" id="CHEBI:18420"/>
    </cofactor>
    <text evidence="16">Binds 2 magnesium ions per subunit.</text>
</comment>
<dbReference type="OrthoDB" id="9808813at2"/>
<sequence>MLIFPLVNDTSRKIIHIDMDAFFASVEERDHPELKGKPVIIGHDPRLSGGRGVVSTCNYEARKYGVHSAMSSKEAYERCPQAVFISGNYEKYQAVGLQVREIFKRYTDLIEPMSIDEAYLDVTNNKLGLQSAVKVARLIQHDIWNELHLTASAGVSYNKFLAKIASDYQKPRGLTVILPEQAQDFLSQLDVAKFHGVGKRTVERLHDLGIYTGADLLEVPEMTLIDHFGRFGFDLYRKARGIHNSTVKSNRIRKSIGKERTYRKLLVAEDDVLKELANLSEKVASSLAKHQKIGKTLVLKIRYADFTTLTKRRSLEEATRDPEVIQRVAQELYQSLESNSSGIRLLGVTLTNFSSESQESHEGFLIEETP</sequence>
<feature type="binding site" evidence="16">
    <location>
        <position position="18"/>
    </location>
    <ligand>
        <name>Mg(2+)</name>
        <dbReference type="ChEBI" id="CHEBI:18420"/>
    </ligand>
</feature>
<keyword evidence="12 16" id="KW-0239">DNA-directed DNA polymerase</keyword>
<evidence type="ECO:0000256" key="12">
    <source>
        <dbReference type="ARBA" id="ARBA00022932"/>
    </source>
</evidence>
<dbReference type="PROSITE" id="PS50173">
    <property type="entry name" value="UMUC"/>
    <property type="match status" value="1"/>
</dbReference>
<evidence type="ECO:0000313" key="19">
    <source>
        <dbReference type="Proteomes" id="UP000297986"/>
    </source>
</evidence>
<evidence type="ECO:0000256" key="4">
    <source>
        <dbReference type="ARBA" id="ARBA00022457"/>
    </source>
</evidence>
<comment type="catalytic activity">
    <reaction evidence="15 16">
        <text>DNA(n) + a 2'-deoxyribonucleoside 5'-triphosphate = DNA(n+1) + diphosphate</text>
        <dbReference type="Rhea" id="RHEA:22508"/>
        <dbReference type="Rhea" id="RHEA-COMP:17339"/>
        <dbReference type="Rhea" id="RHEA-COMP:17340"/>
        <dbReference type="ChEBI" id="CHEBI:33019"/>
        <dbReference type="ChEBI" id="CHEBI:61560"/>
        <dbReference type="ChEBI" id="CHEBI:173112"/>
        <dbReference type="EC" id="2.7.7.7"/>
    </reaction>
</comment>
<dbReference type="EC" id="2.7.7.7" evidence="16"/>
<evidence type="ECO:0000259" key="17">
    <source>
        <dbReference type="PROSITE" id="PS50173"/>
    </source>
</evidence>
<dbReference type="Pfam" id="PF11798">
    <property type="entry name" value="IMS_HHH"/>
    <property type="match status" value="1"/>
</dbReference>
<feature type="binding site" evidence="16">
    <location>
        <position position="116"/>
    </location>
    <ligand>
        <name>Mg(2+)</name>
        <dbReference type="ChEBI" id="CHEBI:18420"/>
    </ligand>
</feature>
<dbReference type="RefSeq" id="WP_135782847.1">
    <property type="nucleotide sequence ID" value="NZ_MRXY01000003.1"/>
</dbReference>
<comment type="caution">
    <text evidence="18">The sequence shown here is derived from an EMBL/GenBank/DDBJ whole genome shotgun (WGS) entry which is preliminary data.</text>
</comment>
<evidence type="ECO:0000256" key="16">
    <source>
        <dbReference type="HAMAP-Rule" id="MF_01113"/>
    </source>
</evidence>
<dbReference type="Gene3D" id="3.30.1490.100">
    <property type="entry name" value="DNA polymerase, Y-family, little finger domain"/>
    <property type="match status" value="1"/>
</dbReference>
<evidence type="ECO:0000313" key="18">
    <source>
        <dbReference type="EMBL" id="TGN92594.1"/>
    </source>
</evidence>
<dbReference type="GO" id="GO:0000287">
    <property type="term" value="F:magnesium ion binding"/>
    <property type="evidence" value="ECO:0007669"/>
    <property type="project" value="UniProtKB-UniRule"/>
</dbReference>